<protein>
    <recommendedName>
        <fullName evidence="7">Deoxyribose-phosphate aldolase</fullName>
        <shortName evidence="7">DERA</shortName>
        <ecNumber evidence="7">4.1.2.4</ecNumber>
    </recommendedName>
    <alternativeName>
        <fullName evidence="7">2-deoxy-D-ribose 5-phosphate aldolase</fullName>
    </alternativeName>
    <alternativeName>
        <fullName evidence="7">Phosphodeoxyriboaldolase</fullName>
        <shortName evidence="7">Deoxyriboaldolase</shortName>
    </alternativeName>
</protein>
<dbReference type="PANTHER" id="PTHR10889:SF1">
    <property type="entry name" value="DEOXYRIBOSE-PHOSPHATE ALDOLASE"/>
    <property type="match status" value="1"/>
</dbReference>
<dbReference type="FunFam" id="3.20.20.70:FF:000044">
    <property type="entry name" value="Deoxyribose-phosphate aldolase"/>
    <property type="match status" value="1"/>
</dbReference>
<dbReference type="GO" id="GO:0006018">
    <property type="term" value="P:2-deoxyribose 1-phosphate catabolic process"/>
    <property type="evidence" value="ECO:0007669"/>
    <property type="project" value="UniProtKB-UniRule"/>
</dbReference>
<feature type="active site" description="Proton donor/acceptor" evidence="7">
    <location>
        <position position="105"/>
    </location>
</feature>
<dbReference type="PANTHER" id="PTHR10889">
    <property type="entry name" value="DEOXYRIBOSE-PHOSPHATE ALDOLASE"/>
    <property type="match status" value="1"/>
</dbReference>
<evidence type="ECO:0000256" key="7">
    <source>
        <dbReference type="HAMAP-Rule" id="MF_00114"/>
    </source>
</evidence>
<dbReference type="RefSeq" id="WP_155224369.1">
    <property type="nucleotide sequence ID" value="NZ_CP046246.1"/>
</dbReference>
<dbReference type="InterPro" id="IPR002915">
    <property type="entry name" value="DeoC/FbaB/LacD_aldolase"/>
</dbReference>
<dbReference type="InterPro" id="IPR028581">
    <property type="entry name" value="DeoC_typeI"/>
</dbReference>
<comment type="similarity">
    <text evidence="1 7">Belongs to the DeoC/FbaB aldolase family. DeoC type 1 subfamily.</text>
</comment>
<keyword evidence="3 7" id="KW-0456">Lyase</keyword>
<dbReference type="InterPro" id="IPR013785">
    <property type="entry name" value="Aldolase_TIM"/>
</dbReference>
<proteinExistence type="inferred from homology"/>
<dbReference type="SUPFAM" id="SSF51569">
    <property type="entry name" value="Aldolase"/>
    <property type="match status" value="1"/>
</dbReference>
<organism evidence="8 9">
    <name type="scientific">Tetragenococcus halophilus</name>
    <name type="common">Pediococcus halophilus</name>
    <dbReference type="NCBI Taxonomy" id="51669"/>
    <lineage>
        <taxon>Bacteria</taxon>
        <taxon>Bacillati</taxon>
        <taxon>Bacillota</taxon>
        <taxon>Bacilli</taxon>
        <taxon>Lactobacillales</taxon>
        <taxon>Enterococcaceae</taxon>
        <taxon>Tetragenococcus</taxon>
    </lineage>
</organism>
<dbReference type="NCBIfam" id="TIGR00126">
    <property type="entry name" value="deoC"/>
    <property type="match status" value="1"/>
</dbReference>
<evidence type="ECO:0000256" key="3">
    <source>
        <dbReference type="ARBA" id="ARBA00023239"/>
    </source>
</evidence>
<dbReference type="InterPro" id="IPR011343">
    <property type="entry name" value="DeoC"/>
</dbReference>
<dbReference type="GO" id="GO:0009264">
    <property type="term" value="P:deoxyribonucleotide catabolic process"/>
    <property type="evidence" value="ECO:0007669"/>
    <property type="project" value="UniProtKB-UniRule"/>
</dbReference>
<dbReference type="Proteomes" id="UP000427886">
    <property type="component" value="Chromosome"/>
</dbReference>
<dbReference type="KEGG" id="tey:GLW17_04625"/>
<feature type="active site" description="Schiff-base intermediate with acetaldehyde" evidence="7">
    <location>
        <position position="169"/>
    </location>
</feature>
<reference evidence="8 9" key="1">
    <citation type="submission" date="2019-11" db="EMBL/GenBank/DDBJ databases">
        <authorList>
            <person name="Kim E."/>
            <person name="Lee J."/>
            <person name="Jeon K."/>
            <person name="Lee Y."/>
        </authorList>
    </citation>
    <scope>NUCLEOTIDE SEQUENCE [LARGE SCALE GENOMIC DNA]</scope>
    <source>
        <strain evidence="8 9">YJ1</strain>
    </source>
</reference>
<dbReference type="PIRSF" id="PIRSF001357">
    <property type="entry name" value="DeoC"/>
    <property type="match status" value="1"/>
</dbReference>
<dbReference type="Gene3D" id="3.20.20.70">
    <property type="entry name" value="Aldolase class I"/>
    <property type="match status" value="1"/>
</dbReference>
<dbReference type="EC" id="4.1.2.4" evidence="7"/>
<sequence>MVRNVERFKAGDEITVEELAYTLDHSLLNPSITVEQLKDGCKLARDNNCVSVCVRPSDLPIVTEELVGSDVLPTTVIGFPHGTPTTESKVFETKDAIEKGAVEVDMVMNFARFLSGEYDYVESEIKQVVDVAHASNVKVKVIFENHYLTTEQIKKACQIAENAGTDFVKTSTGYAPSGTKIEDLVTMRENVSDNVEIKAAGGVRGLDQALEVLGTGTVRIGTSGSKNILEDAKERMKEGNLVIPSESI</sequence>
<dbReference type="GO" id="GO:0004139">
    <property type="term" value="F:deoxyribose-phosphate aldolase activity"/>
    <property type="evidence" value="ECO:0007669"/>
    <property type="project" value="UniProtKB-UniRule"/>
</dbReference>
<evidence type="ECO:0000256" key="6">
    <source>
        <dbReference type="ARBA" id="ARBA00056337"/>
    </source>
</evidence>
<name>A0AB37D549_TETHA</name>
<dbReference type="HAMAP" id="MF_00114">
    <property type="entry name" value="DeoC_type1"/>
    <property type="match status" value="1"/>
</dbReference>
<dbReference type="Pfam" id="PF01791">
    <property type="entry name" value="DeoC"/>
    <property type="match status" value="1"/>
</dbReference>
<evidence type="ECO:0000256" key="2">
    <source>
        <dbReference type="ARBA" id="ARBA00022490"/>
    </source>
</evidence>
<evidence type="ECO:0000313" key="9">
    <source>
        <dbReference type="Proteomes" id="UP000427886"/>
    </source>
</evidence>
<dbReference type="AlphaFoldDB" id="A0AB37D549"/>
<comment type="function">
    <text evidence="6 7">Catalyzes a reversible aldol reaction between acetaldehyde and D-glyceraldehyde 3-phosphate to generate 2-deoxy-D-ribose 5-phosphate.</text>
</comment>
<accession>A0AB37D549</accession>
<comment type="subcellular location">
    <subcellularLocation>
        <location evidence="7">Cytoplasm</location>
    </subcellularLocation>
</comment>
<comment type="pathway">
    <text evidence="7">Carbohydrate degradation; 2-deoxy-D-ribose 1-phosphate degradation; D-glyceraldehyde 3-phosphate and acetaldehyde from 2-deoxy-alpha-D-ribose 1-phosphate: step 2/2.</text>
</comment>
<dbReference type="CDD" id="cd00959">
    <property type="entry name" value="DeoC"/>
    <property type="match status" value="1"/>
</dbReference>
<keyword evidence="4 7" id="KW-0704">Schiff base</keyword>
<evidence type="ECO:0000313" key="8">
    <source>
        <dbReference type="EMBL" id="QGP76159.1"/>
    </source>
</evidence>
<dbReference type="SMART" id="SM01133">
    <property type="entry name" value="DeoC"/>
    <property type="match status" value="1"/>
</dbReference>
<keyword evidence="2 7" id="KW-0963">Cytoplasm</keyword>
<dbReference type="GO" id="GO:0005737">
    <property type="term" value="C:cytoplasm"/>
    <property type="evidence" value="ECO:0007669"/>
    <property type="project" value="UniProtKB-SubCell"/>
</dbReference>
<dbReference type="EMBL" id="CP046246">
    <property type="protein sequence ID" value="QGP76159.1"/>
    <property type="molecule type" value="Genomic_DNA"/>
</dbReference>
<comment type="catalytic activity">
    <reaction evidence="5 7">
        <text>2-deoxy-D-ribose 5-phosphate = D-glyceraldehyde 3-phosphate + acetaldehyde</text>
        <dbReference type="Rhea" id="RHEA:12821"/>
        <dbReference type="ChEBI" id="CHEBI:15343"/>
        <dbReference type="ChEBI" id="CHEBI:59776"/>
        <dbReference type="ChEBI" id="CHEBI:62877"/>
        <dbReference type="EC" id="4.1.2.4"/>
    </reaction>
</comment>
<dbReference type="GO" id="GO:0016052">
    <property type="term" value="P:carbohydrate catabolic process"/>
    <property type="evidence" value="ECO:0007669"/>
    <property type="project" value="TreeGrafter"/>
</dbReference>
<evidence type="ECO:0000256" key="1">
    <source>
        <dbReference type="ARBA" id="ARBA00010936"/>
    </source>
</evidence>
<evidence type="ECO:0000256" key="5">
    <source>
        <dbReference type="ARBA" id="ARBA00048791"/>
    </source>
</evidence>
<evidence type="ECO:0000256" key="4">
    <source>
        <dbReference type="ARBA" id="ARBA00023270"/>
    </source>
</evidence>
<feature type="active site" description="Proton donor/acceptor" evidence="7">
    <location>
        <position position="198"/>
    </location>
</feature>
<gene>
    <name evidence="7 8" type="primary">deoC</name>
    <name evidence="8" type="ORF">GLW17_04625</name>
</gene>